<dbReference type="RefSeq" id="XP_054828145.1">
    <property type="nucleotide sequence ID" value="XM_054972170.1"/>
</dbReference>
<gene>
    <name evidence="2" type="primary">C1H1orf100</name>
</gene>
<dbReference type="KEGG" id="emc:129324774"/>
<dbReference type="PANTHER" id="PTHR31763:SF2">
    <property type="entry name" value="CHROMOSOME 1 OPEN READING FRAME 100"/>
    <property type="match status" value="1"/>
</dbReference>
<organism evidence="1 2">
    <name type="scientific">Eublepharis macularius</name>
    <name type="common">Leopard gecko</name>
    <name type="synonym">Cyrtodactylus macularius</name>
    <dbReference type="NCBI Taxonomy" id="481883"/>
    <lineage>
        <taxon>Eukaryota</taxon>
        <taxon>Metazoa</taxon>
        <taxon>Chordata</taxon>
        <taxon>Craniata</taxon>
        <taxon>Vertebrata</taxon>
        <taxon>Euteleostomi</taxon>
        <taxon>Lepidosauria</taxon>
        <taxon>Squamata</taxon>
        <taxon>Bifurcata</taxon>
        <taxon>Gekkota</taxon>
        <taxon>Eublepharidae</taxon>
        <taxon>Eublepharinae</taxon>
        <taxon>Eublepharis</taxon>
    </lineage>
</organism>
<dbReference type="InterPro" id="IPR037668">
    <property type="entry name" value="SPMIP3"/>
</dbReference>
<accession>A0AA97IYT5</accession>
<proteinExistence type="predicted"/>
<dbReference type="Proteomes" id="UP001190640">
    <property type="component" value="Chromosome 1"/>
</dbReference>
<evidence type="ECO:0000313" key="1">
    <source>
        <dbReference type="Proteomes" id="UP001190640"/>
    </source>
</evidence>
<dbReference type="PANTHER" id="PTHR31763">
    <property type="entry name" value="HYPOTHETICAL PROTEIN LOC689766"/>
    <property type="match status" value="1"/>
</dbReference>
<dbReference type="Pfam" id="PF17670">
    <property type="entry name" value="DUF5530"/>
    <property type="match status" value="1"/>
</dbReference>
<dbReference type="CTD" id="200159"/>
<evidence type="ECO:0000313" key="2">
    <source>
        <dbReference type="RefSeq" id="XP_054828145.1"/>
    </source>
</evidence>
<dbReference type="GeneID" id="129324774"/>
<sequence>MAGPATAIRLRQFVDPTPNVPVRIIHHQGKDVRGFYPGQMARVHVAYPPERQLEPFTKLQSLPTPVKHEIVPWYDFDNLILKKYLHYQMTKKKPCDWYTQTTYREAFTWPFYESDSAEDRSLPRTDAESLSVWKSISAMKRGKVKPSFMGLG</sequence>
<keyword evidence="1" id="KW-1185">Reference proteome</keyword>
<reference evidence="2" key="1">
    <citation type="submission" date="2025-08" db="UniProtKB">
        <authorList>
            <consortium name="RefSeq"/>
        </authorList>
    </citation>
    <scope>IDENTIFICATION</scope>
    <source>
        <tissue evidence="2">Blood</tissue>
    </source>
</reference>
<protein>
    <submittedName>
        <fullName evidence="2">Uncharacterized protein C1orf100 homolog</fullName>
    </submittedName>
</protein>
<dbReference type="AlphaFoldDB" id="A0AA97IYT5"/>
<name>A0AA97IYT5_EUBMA</name>